<dbReference type="Proteomes" id="UP000322634">
    <property type="component" value="Unassembled WGS sequence"/>
</dbReference>
<organism evidence="2 3">
    <name type="scientific">Actinomadura syzygii</name>
    <dbReference type="NCBI Taxonomy" id="1427538"/>
    <lineage>
        <taxon>Bacteria</taxon>
        <taxon>Bacillati</taxon>
        <taxon>Actinomycetota</taxon>
        <taxon>Actinomycetes</taxon>
        <taxon>Streptosporangiales</taxon>
        <taxon>Thermomonosporaceae</taxon>
        <taxon>Actinomadura</taxon>
    </lineage>
</organism>
<evidence type="ECO:0000313" key="2">
    <source>
        <dbReference type="EMBL" id="TYC15830.1"/>
    </source>
</evidence>
<protein>
    <submittedName>
        <fullName evidence="2">Uncharacterized protein</fullName>
    </submittedName>
</protein>
<evidence type="ECO:0000313" key="3">
    <source>
        <dbReference type="Proteomes" id="UP000322634"/>
    </source>
</evidence>
<feature type="compositionally biased region" description="Basic and acidic residues" evidence="1">
    <location>
        <begin position="418"/>
        <end position="433"/>
    </location>
</feature>
<gene>
    <name evidence="2" type="ORF">FXF65_10835</name>
</gene>
<sequence>MWQVNTSMAVLRNTVTDADGDKSTLSFEVWTLDADGKPKDRVKLTDDNPYGVLVSDFVASGKTASVTVDTGRLKPGVTYVFRTSAFDGSLYETSWSPWAKFKIRNRVVDIKLPAPKQDEPTLDQDAFQQPQKIAQPVETSDHGVAVRPGTQGRNGRAGSSCADILKRADGQICWRIVPDDGKRAPKKRSKTSAASPDLVDWCDDNPAGSYIKRYEACINLGVVAEAVKVIDNKPVTLYAKWNVQQQYQLSNNTGDIREKMSLVPTDPVDPFFAVTLDVDFKCLVFCTSGSGSPEWDGLRLWLPGDLHTAEGTTSHTWEGGKEEGERSPFINLEPTITQTRETGNQEKRSWMAVEAAIRCDTLSKPQPGCVFPGYTPTWTFNTKKFPVAAAHAWLIKSKLPNHPGSREHGKPMFFLPKPKPDDTTGRDPDDNRKVICPSGWARKNGHPETTPVKDGDVPSCDEFAFAASYNSGGMPTSDGGLNQVSSGDQCLQTYGTRIGADDWHLYDDERKPAPTFTEVCGRSAMSNWMNTQSMQSFASTFSQKYRLLNYDKYWVSTPGFEHCDATVATVRCTVPKP</sequence>
<evidence type="ECO:0000256" key="1">
    <source>
        <dbReference type="SAM" id="MobiDB-lite"/>
    </source>
</evidence>
<proteinExistence type="predicted"/>
<feature type="region of interest" description="Disordered" evidence="1">
    <location>
        <begin position="401"/>
        <end position="455"/>
    </location>
</feature>
<feature type="region of interest" description="Disordered" evidence="1">
    <location>
        <begin position="137"/>
        <end position="159"/>
    </location>
</feature>
<keyword evidence="3" id="KW-1185">Reference proteome</keyword>
<dbReference type="AlphaFoldDB" id="A0A5D0UDG0"/>
<name>A0A5D0UDG0_9ACTN</name>
<accession>A0A5D0UDG0</accession>
<comment type="caution">
    <text evidence="2">The sequence shown here is derived from an EMBL/GenBank/DDBJ whole genome shotgun (WGS) entry which is preliminary data.</text>
</comment>
<reference evidence="2 3" key="1">
    <citation type="submission" date="2019-08" db="EMBL/GenBank/DDBJ databases">
        <title>Actinomadura sp. nov. CYP1-5 isolated from mountain soil.</title>
        <authorList>
            <person name="Songsumanus A."/>
            <person name="Kuncharoen N."/>
            <person name="Kudo T."/>
            <person name="Yuki M."/>
            <person name="Igarashi Y."/>
            <person name="Tanasupawat S."/>
        </authorList>
    </citation>
    <scope>NUCLEOTIDE SEQUENCE [LARGE SCALE GENOMIC DNA]</scope>
    <source>
        <strain evidence="2 3">GKU157</strain>
    </source>
</reference>
<dbReference type="RefSeq" id="WP_378231780.1">
    <property type="nucleotide sequence ID" value="NZ_JBHSBF010000009.1"/>
</dbReference>
<dbReference type="EMBL" id="VSFF01000004">
    <property type="protein sequence ID" value="TYC15830.1"/>
    <property type="molecule type" value="Genomic_DNA"/>
</dbReference>